<reference evidence="2" key="2">
    <citation type="submission" date="2021-04" db="EMBL/GenBank/DDBJ databases">
        <authorList>
            <person name="Gilroy R."/>
        </authorList>
    </citation>
    <scope>NUCLEOTIDE SEQUENCE</scope>
    <source>
        <strain evidence="2">ChiW19-954</strain>
    </source>
</reference>
<dbReference type="InterPro" id="IPR025559">
    <property type="entry name" value="Eis_dom"/>
</dbReference>
<name>A0A9D2NK07_9FIRM</name>
<protein>
    <submittedName>
        <fullName evidence="2">GNAT family N-acetyltransferase</fullName>
        <ecNumber evidence="2">2.3.1.-</ecNumber>
    </submittedName>
</protein>
<keyword evidence="2" id="KW-0808">Transferase</keyword>
<dbReference type="InterPro" id="IPR016181">
    <property type="entry name" value="Acyl_CoA_acyltransferase"/>
</dbReference>
<dbReference type="Gene3D" id="3.40.630.30">
    <property type="match status" value="1"/>
</dbReference>
<dbReference type="SUPFAM" id="SSF55718">
    <property type="entry name" value="SCP-like"/>
    <property type="match status" value="1"/>
</dbReference>
<dbReference type="Proteomes" id="UP000823890">
    <property type="component" value="Unassembled WGS sequence"/>
</dbReference>
<evidence type="ECO:0000259" key="1">
    <source>
        <dbReference type="PROSITE" id="PS51186"/>
    </source>
</evidence>
<dbReference type="AlphaFoldDB" id="A0A9D2NK07"/>
<dbReference type="GO" id="GO:0034069">
    <property type="term" value="F:aminoglycoside N-acetyltransferase activity"/>
    <property type="evidence" value="ECO:0007669"/>
    <property type="project" value="TreeGrafter"/>
</dbReference>
<dbReference type="InterPro" id="IPR000182">
    <property type="entry name" value="GNAT_dom"/>
</dbReference>
<dbReference type="InterPro" id="IPR036527">
    <property type="entry name" value="SCP2_sterol-bd_dom_sf"/>
</dbReference>
<dbReference type="Gene3D" id="3.30.1050.10">
    <property type="entry name" value="SCP2 sterol-binding domain"/>
    <property type="match status" value="1"/>
</dbReference>
<evidence type="ECO:0000313" key="3">
    <source>
        <dbReference type="Proteomes" id="UP000823890"/>
    </source>
</evidence>
<keyword evidence="2" id="KW-0012">Acyltransferase</keyword>
<feature type="domain" description="N-acetyltransferase" evidence="1">
    <location>
        <begin position="1"/>
        <end position="166"/>
    </location>
</feature>
<reference evidence="2" key="1">
    <citation type="journal article" date="2021" name="PeerJ">
        <title>Extensive microbial diversity within the chicken gut microbiome revealed by metagenomics and culture.</title>
        <authorList>
            <person name="Gilroy R."/>
            <person name="Ravi A."/>
            <person name="Getino M."/>
            <person name="Pursley I."/>
            <person name="Horton D.L."/>
            <person name="Alikhan N.F."/>
            <person name="Baker D."/>
            <person name="Gharbi K."/>
            <person name="Hall N."/>
            <person name="Watson M."/>
            <person name="Adriaenssens E.M."/>
            <person name="Foster-Nyarko E."/>
            <person name="Jarju S."/>
            <person name="Secka A."/>
            <person name="Antonio M."/>
            <person name="Oren A."/>
            <person name="Chaudhuri R.R."/>
            <person name="La Ragione R."/>
            <person name="Hildebrand F."/>
            <person name="Pallen M.J."/>
        </authorList>
    </citation>
    <scope>NUCLEOTIDE SEQUENCE</scope>
    <source>
        <strain evidence="2">ChiW19-954</strain>
    </source>
</reference>
<dbReference type="PANTHER" id="PTHR37817">
    <property type="entry name" value="N-ACETYLTRANSFERASE EIS"/>
    <property type="match status" value="1"/>
</dbReference>
<dbReference type="EC" id="2.3.1.-" evidence="2"/>
<dbReference type="Pfam" id="PF13527">
    <property type="entry name" value="Acetyltransf_9"/>
    <property type="match status" value="1"/>
</dbReference>
<dbReference type="PANTHER" id="PTHR37817:SF1">
    <property type="entry name" value="N-ACETYLTRANSFERASE EIS"/>
    <property type="match status" value="1"/>
</dbReference>
<dbReference type="SUPFAM" id="SSF55729">
    <property type="entry name" value="Acyl-CoA N-acyltransferases (Nat)"/>
    <property type="match status" value="1"/>
</dbReference>
<dbReference type="PROSITE" id="PS51186">
    <property type="entry name" value="GNAT"/>
    <property type="match status" value="1"/>
</dbReference>
<organism evidence="2 3">
    <name type="scientific">Candidatus Mediterraneibacter faecipullorum</name>
    <dbReference type="NCBI Taxonomy" id="2838670"/>
    <lineage>
        <taxon>Bacteria</taxon>
        <taxon>Bacillati</taxon>
        <taxon>Bacillota</taxon>
        <taxon>Clostridia</taxon>
        <taxon>Lachnospirales</taxon>
        <taxon>Lachnospiraceae</taxon>
        <taxon>Mediterraneibacter</taxon>
    </lineage>
</organism>
<gene>
    <name evidence="2" type="ORF">H9758_04625</name>
</gene>
<sequence length="390" mass="45302">MNVRRLDQCEHGKTRPLWEEVFTEDTQAFLDYYYYIKTKDNQIYVIEEDEQICSMLQLNPYRLKVEESEFPSAYIIAVATKEAYRGRGFMGALLRRALNDMYEEKIPFTFLMPAAEAIYTPYDFRFIYSQCIGSVDPRVSNVKIREDEEQQFSFTDAALWNAEEMADFFNRYFAPKWQVYAVRDAAYYQTMIMEQQSERGGVRLMRCNGELAGFYAYAAEDGLEIREPLYLDGYEQAFLHSAYELAASVDKINADKNEDGIKIFACPAHMADEKKPVIMARIICLRELLKAMRVHEEEELDCSFAVIDPIIHENSRVWRITSQAGEEQLNVRETEDSEGILPVDVLTEFLFGRVDAVELSGMEGVVMTEHLIKELQKIKKLTKIFLNEVV</sequence>
<evidence type="ECO:0000313" key="2">
    <source>
        <dbReference type="EMBL" id="HJC33861.1"/>
    </source>
</evidence>
<proteinExistence type="predicted"/>
<dbReference type="Pfam" id="PF13530">
    <property type="entry name" value="SCP2_2"/>
    <property type="match status" value="1"/>
</dbReference>
<dbReference type="GO" id="GO:0030649">
    <property type="term" value="P:aminoglycoside antibiotic catabolic process"/>
    <property type="evidence" value="ECO:0007669"/>
    <property type="project" value="TreeGrafter"/>
</dbReference>
<dbReference type="EMBL" id="DWWO01000056">
    <property type="protein sequence ID" value="HJC33861.1"/>
    <property type="molecule type" value="Genomic_DNA"/>
</dbReference>
<accession>A0A9D2NK07</accession>
<dbReference type="InterPro" id="IPR051554">
    <property type="entry name" value="Acetyltransferase_Eis"/>
</dbReference>
<dbReference type="CDD" id="cd04301">
    <property type="entry name" value="NAT_SF"/>
    <property type="match status" value="1"/>
</dbReference>
<comment type="caution">
    <text evidence="2">The sequence shown here is derived from an EMBL/GenBank/DDBJ whole genome shotgun (WGS) entry which is preliminary data.</text>
</comment>